<gene>
    <name evidence="1" type="ORF">Sste5346_008866</name>
</gene>
<accession>A0ABR3YMS3</accession>
<reference evidence="1 2" key="1">
    <citation type="journal article" date="2024" name="IMA Fungus">
        <title>IMA Genome - F19 : A genome assembly and annotation guide to empower mycologists, including annotated draft genome sequences of Ceratocystis pirilliformis, Diaporthe australafricana, Fusarium ophioides, Paecilomyces lecythidis, and Sporothrix stenoceras.</title>
        <authorList>
            <person name="Aylward J."/>
            <person name="Wilson A.M."/>
            <person name="Visagie C.M."/>
            <person name="Spraker J."/>
            <person name="Barnes I."/>
            <person name="Buitendag C."/>
            <person name="Ceriani C."/>
            <person name="Del Mar Angel L."/>
            <person name="du Plessis D."/>
            <person name="Fuchs T."/>
            <person name="Gasser K."/>
            <person name="Kramer D."/>
            <person name="Li W."/>
            <person name="Munsamy K."/>
            <person name="Piso A."/>
            <person name="Price J.L."/>
            <person name="Sonnekus B."/>
            <person name="Thomas C."/>
            <person name="van der Nest A."/>
            <person name="van Dijk A."/>
            <person name="van Heerden A."/>
            <person name="van Vuuren N."/>
            <person name="Yilmaz N."/>
            <person name="Duong T.A."/>
            <person name="van der Merwe N.A."/>
            <person name="Wingfield M.J."/>
            <person name="Wingfield B.D."/>
        </authorList>
    </citation>
    <scope>NUCLEOTIDE SEQUENCE [LARGE SCALE GENOMIC DNA]</scope>
    <source>
        <strain evidence="1 2">CMW 5346</strain>
    </source>
</reference>
<protein>
    <submittedName>
        <fullName evidence="1">Uncharacterized protein</fullName>
    </submittedName>
</protein>
<evidence type="ECO:0000313" key="2">
    <source>
        <dbReference type="Proteomes" id="UP001583186"/>
    </source>
</evidence>
<proteinExistence type="predicted"/>
<name>A0ABR3YMS3_9PEZI</name>
<dbReference type="EMBL" id="JAWCUI010000073">
    <property type="protein sequence ID" value="KAL1889488.1"/>
    <property type="molecule type" value="Genomic_DNA"/>
</dbReference>
<sequence>MYSTYQWYQSPVPSELKPGALSWMALDGHARYYVPGRLLAQSFVNRSRDTAAFRYIFSLTGKDMKAAQNFADQIILFVSDMAGEDEGRGLVLQKFDKPSAWSSNEFDKGGNWTARHQDEGEFGLTDEAVALWTDVFKACLDWEQTGWHGMIR</sequence>
<dbReference type="Proteomes" id="UP001583186">
    <property type="component" value="Unassembled WGS sequence"/>
</dbReference>
<evidence type="ECO:0000313" key="1">
    <source>
        <dbReference type="EMBL" id="KAL1889488.1"/>
    </source>
</evidence>
<keyword evidence="2" id="KW-1185">Reference proteome</keyword>
<comment type="caution">
    <text evidence="1">The sequence shown here is derived from an EMBL/GenBank/DDBJ whole genome shotgun (WGS) entry which is preliminary data.</text>
</comment>
<organism evidence="1 2">
    <name type="scientific">Sporothrix stenoceras</name>
    <dbReference type="NCBI Taxonomy" id="5173"/>
    <lineage>
        <taxon>Eukaryota</taxon>
        <taxon>Fungi</taxon>
        <taxon>Dikarya</taxon>
        <taxon>Ascomycota</taxon>
        <taxon>Pezizomycotina</taxon>
        <taxon>Sordariomycetes</taxon>
        <taxon>Sordariomycetidae</taxon>
        <taxon>Ophiostomatales</taxon>
        <taxon>Ophiostomataceae</taxon>
        <taxon>Sporothrix</taxon>
    </lineage>
</organism>